<evidence type="ECO:0000259" key="8">
    <source>
        <dbReference type="PROSITE" id="PS50053"/>
    </source>
</evidence>
<reference evidence="10 11" key="1">
    <citation type="journal article" date="2018" name="Evol. Lett.">
        <title>Horizontal gene cluster transfer increased hallucinogenic mushroom diversity.</title>
        <authorList>
            <person name="Reynolds H.T."/>
            <person name="Vijayakumar V."/>
            <person name="Gluck-Thaler E."/>
            <person name="Korotkin H.B."/>
            <person name="Matheny P.B."/>
            <person name="Slot J.C."/>
        </authorList>
    </citation>
    <scope>NUCLEOTIDE SEQUENCE [LARGE SCALE GENOMIC DNA]</scope>
    <source>
        <strain evidence="10 11">SRW20</strain>
    </source>
</reference>
<dbReference type="InParanoid" id="A0A409W3G6"/>
<dbReference type="STRING" id="231916.A0A409W3G6"/>
<feature type="region of interest" description="Disordered" evidence="7">
    <location>
        <begin position="379"/>
        <end position="454"/>
    </location>
</feature>
<dbReference type="PANTHER" id="PTHR43982:SF1">
    <property type="entry name" value="UBIQUITIN CARBOXYL-TERMINAL HYDROLASE 14"/>
    <property type="match status" value="1"/>
</dbReference>
<comment type="caution">
    <text evidence="10">The sequence shown here is derived from an EMBL/GenBank/DDBJ whole genome shotgun (WGS) entry which is preliminary data.</text>
</comment>
<evidence type="ECO:0000256" key="7">
    <source>
        <dbReference type="SAM" id="MobiDB-lite"/>
    </source>
</evidence>
<dbReference type="PROSITE" id="PS50235">
    <property type="entry name" value="USP_3"/>
    <property type="match status" value="1"/>
</dbReference>
<dbReference type="GO" id="GO:0070628">
    <property type="term" value="F:proteasome binding"/>
    <property type="evidence" value="ECO:0007669"/>
    <property type="project" value="TreeGrafter"/>
</dbReference>
<dbReference type="EMBL" id="NHYE01005425">
    <property type="protein sequence ID" value="PPQ73059.1"/>
    <property type="molecule type" value="Genomic_DNA"/>
</dbReference>
<dbReference type="InterPro" id="IPR029071">
    <property type="entry name" value="Ubiquitin-like_domsf"/>
</dbReference>
<dbReference type="GO" id="GO:0004843">
    <property type="term" value="F:cysteine-type deubiquitinase activity"/>
    <property type="evidence" value="ECO:0007669"/>
    <property type="project" value="UniProtKB-UniRule"/>
</dbReference>
<evidence type="ECO:0000313" key="11">
    <source>
        <dbReference type="Proteomes" id="UP000284706"/>
    </source>
</evidence>
<proteinExistence type="inferred from homology"/>
<dbReference type="PROSITE" id="PS50053">
    <property type="entry name" value="UBIQUITIN_2"/>
    <property type="match status" value="1"/>
</dbReference>
<dbReference type="GO" id="GO:0016579">
    <property type="term" value="P:protein deubiquitination"/>
    <property type="evidence" value="ECO:0007669"/>
    <property type="project" value="InterPro"/>
</dbReference>
<dbReference type="InterPro" id="IPR044635">
    <property type="entry name" value="UBP14-like"/>
</dbReference>
<keyword evidence="11" id="KW-1185">Reference proteome</keyword>
<sequence>MAPLPVHIKHAGKTYDVQLDPDLPPAVFKDAIYHATGVPPDRMKVMVKGGVLKDDSSWKKIGPKEGQTFTVIGAAGELPKAPEKPIVFLEDMDDSELAEALAKPVGLVNLGNTCYMNATVQALRAVPELQIALATAPALQSTTPLPGALRDLYINMSRTTDSITPAQFLGVLRQENPQFAEMDRRESKAGDFMMGRRVYAQQDAEECYTAIINSLRNVPGLDATGKTVATGAEAVAGRPKFIQQFMMGEVRRELTCDEAPDEPPSVSTDQVLKIDCNITINTNFMISGIMNSLDTKLEKNSPSLGRQAVYSQKSRMSRLPTYLTVHMVRFYWREDIQKKAKIMRKVKFPLEFDALDIATDELKNKLLPASRKLKEIEKERAERRKVRKRTKIAGAAGPSSSSAPAATNGGDVEMADGSNNAAAAASTTTEGAPAAQEATVTSAPEFEDEPSYRKKEAAELAELISEDVKKDIGCSTTGLYELVAIVTHKGAAADAGHYMGFVKKSVFHAYKNKNKEPNAPSDPAARIENVISSLQPPATLQGISDMSTAEIDEVEGDEDWYKFDDDKVSVFPKEKLPTLEGGGEDSSAYVLLYRSKSA</sequence>
<evidence type="ECO:0000256" key="4">
    <source>
        <dbReference type="ARBA" id="ARBA00022801"/>
    </source>
</evidence>
<dbReference type="CDD" id="cd16104">
    <property type="entry name" value="Ubl_USP14_like"/>
    <property type="match status" value="1"/>
</dbReference>
<protein>
    <recommendedName>
        <fullName evidence="6">Ubiquitin carboxyl-terminal hydrolase</fullName>
        <ecNumber evidence="6">3.4.19.12</ecNumber>
    </recommendedName>
</protein>
<dbReference type="InterPro" id="IPR018200">
    <property type="entry name" value="USP_CS"/>
</dbReference>
<feature type="domain" description="USP" evidence="9">
    <location>
        <begin position="105"/>
        <end position="596"/>
    </location>
</feature>
<comment type="catalytic activity">
    <reaction evidence="1 6">
        <text>Thiol-dependent hydrolysis of ester, thioester, amide, peptide and isopeptide bonds formed by the C-terminal Gly of ubiquitin (a 76-residue protein attached to proteins as an intracellular targeting signal).</text>
        <dbReference type="EC" id="3.4.19.12"/>
    </reaction>
</comment>
<evidence type="ECO:0000256" key="1">
    <source>
        <dbReference type="ARBA" id="ARBA00000707"/>
    </source>
</evidence>
<evidence type="ECO:0000259" key="9">
    <source>
        <dbReference type="PROSITE" id="PS50235"/>
    </source>
</evidence>
<dbReference type="Proteomes" id="UP000284706">
    <property type="component" value="Unassembled WGS sequence"/>
</dbReference>
<dbReference type="PANTHER" id="PTHR43982">
    <property type="entry name" value="UBIQUITIN CARBOXYL-TERMINAL HYDROLASE"/>
    <property type="match status" value="1"/>
</dbReference>
<dbReference type="Gene3D" id="3.90.70.10">
    <property type="entry name" value="Cysteine proteinases"/>
    <property type="match status" value="1"/>
</dbReference>
<dbReference type="Pfam" id="PF00443">
    <property type="entry name" value="UCH"/>
    <property type="match status" value="1"/>
</dbReference>
<comment type="similarity">
    <text evidence="6">Belongs to the peptidase C19 family.</text>
</comment>
<dbReference type="SUPFAM" id="SSF54001">
    <property type="entry name" value="Cysteine proteinases"/>
    <property type="match status" value="1"/>
</dbReference>
<evidence type="ECO:0000256" key="6">
    <source>
        <dbReference type="RuleBase" id="RU366025"/>
    </source>
</evidence>
<dbReference type="FunCoup" id="A0A409W3G6">
    <property type="interactions" value="808"/>
</dbReference>
<feature type="compositionally biased region" description="Low complexity" evidence="7">
    <location>
        <begin position="393"/>
        <end position="406"/>
    </location>
</feature>
<feature type="domain" description="Ubiquitin-like" evidence="8">
    <location>
        <begin position="4"/>
        <end position="72"/>
    </location>
</feature>
<dbReference type="InterPro" id="IPR028889">
    <property type="entry name" value="USP"/>
</dbReference>
<evidence type="ECO:0000256" key="2">
    <source>
        <dbReference type="ARBA" id="ARBA00022670"/>
    </source>
</evidence>
<dbReference type="PROSITE" id="PS00973">
    <property type="entry name" value="USP_2"/>
    <property type="match status" value="1"/>
</dbReference>
<dbReference type="GO" id="GO:0043161">
    <property type="term" value="P:proteasome-mediated ubiquitin-dependent protein catabolic process"/>
    <property type="evidence" value="ECO:0007669"/>
    <property type="project" value="InterPro"/>
</dbReference>
<gene>
    <name evidence="10" type="ORF">CVT26_014651</name>
</gene>
<dbReference type="AlphaFoldDB" id="A0A409W3G6"/>
<dbReference type="Pfam" id="PF00240">
    <property type="entry name" value="ubiquitin"/>
    <property type="match status" value="1"/>
</dbReference>
<dbReference type="OrthoDB" id="333239at2759"/>
<keyword evidence="5 6" id="KW-0788">Thiol protease</keyword>
<name>A0A409W3G6_9AGAR</name>
<dbReference type="GO" id="GO:0061136">
    <property type="term" value="P:regulation of proteasomal protein catabolic process"/>
    <property type="evidence" value="ECO:0007669"/>
    <property type="project" value="TreeGrafter"/>
</dbReference>
<keyword evidence="2 6" id="KW-0645">Protease</keyword>
<dbReference type="InterPro" id="IPR000626">
    <property type="entry name" value="Ubiquitin-like_dom"/>
</dbReference>
<evidence type="ECO:0000256" key="5">
    <source>
        <dbReference type="ARBA" id="ARBA00022807"/>
    </source>
</evidence>
<keyword evidence="4 6" id="KW-0378">Hydrolase</keyword>
<dbReference type="Gene3D" id="3.10.20.90">
    <property type="entry name" value="Phosphatidylinositol 3-kinase Catalytic Subunit, Chain A, domain 1"/>
    <property type="match status" value="1"/>
</dbReference>
<dbReference type="PROSITE" id="PS00972">
    <property type="entry name" value="USP_1"/>
    <property type="match status" value="1"/>
</dbReference>
<dbReference type="SMART" id="SM00213">
    <property type="entry name" value="UBQ"/>
    <property type="match status" value="1"/>
</dbReference>
<dbReference type="InterPro" id="IPR001394">
    <property type="entry name" value="Peptidase_C19_UCH"/>
</dbReference>
<dbReference type="SUPFAM" id="SSF54236">
    <property type="entry name" value="Ubiquitin-like"/>
    <property type="match status" value="1"/>
</dbReference>
<dbReference type="EC" id="3.4.19.12" evidence="6"/>
<organism evidence="10 11">
    <name type="scientific">Gymnopilus dilepis</name>
    <dbReference type="NCBI Taxonomy" id="231916"/>
    <lineage>
        <taxon>Eukaryota</taxon>
        <taxon>Fungi</taxon>
        <taxon>Dikarya</taxon>
        <taxon>Basidiomycota</taxon>
        <taxon>Agaricomycotina</taxon>
        <taxon>Agaricomycetes</taxon>
        <taxon>Agaricomycetidae</taxon>
        <taxon>Agaricales</taxon>
        <taxon>Agaricineae</taxon>
        <taxon>Hymenogastraceae</taxon>
        <taxon>Gymnopilus</taxon>
    </lineage>
</organism>
<dbReference type="InterPro" id="IPR038765">
    <property type="entry name" value="Papain-like_cys_pep_sf"/>
</dbReference>
<feature type="compositionally biased region" description="Low complexity" evidence="7">
    <location>
        <begin position="421"/>
        <end position="435"/>
    </location>
</feature>
<evidence type="ECO:0000256" key="3">
    <source>
        <dbReference type="ARBA" id="ARBA00022786"/>
    </source>
</evidence>
<accession>A0A409W3G6</accession>
<keyword evidence="3 6" id="KW-0833">Ubl conjugation pathway</keyword>
<evidence type="ECO:0000313" key="10">
    <source>
        <dbReference type="EMBL" id="PPQ73059.1"/>
    </source>
</evidence>